<dbReference type="InterPro" id="IPR001890">
    <property type="entry name" value="RNA-binding_CRM"/>
</dbReference>
<protein>
    <submittedName>
        <fullName evidence="4">Ribosome assembly RNA-binding protein YhbY</fullName>
    </submittedName>
</protein>
<dbReference type="PROSITE" id="PS51295">
    <property type="entry name" value="CRM"/>
    <property type="match status" value="1"/>
</dbReference>
<evidence type="ECO:0000256" key="1">
    <source>
        <dbReference type="ARBA" id="ARBA00022884"/>
    </source>
</evidence>
<dbReference type="SUPFAM" id="SSF75471">
    <property type="entry name" value="YhbY-like"/>
    <property type="match status" value="1"/>
</dbReference>
<keyword evidence="1 2" id="KW-0694">RNA-binding</keyword>
<dbReference type="AlphaFoldDB" id="A0A8J6N8E7"/>
<dbReference type="InterPro" id="IPR035920">
    <property type="entry name" value="YhbY-like_sf"/>
</dbReference>
<dbReference type="InterPro" id="IPR051925">
    <property type="entry name" value="RNA-binding_domain"/>
</dbReference>
<sequence length="110" mass="12274">MDNKKKKQATVLNSRQKKYLKGLAHHLDGLIFIGKEGLSEAVISATEQELLRHELIKVKIGNNSDADKHIVAERLPAATSSALVQLIGKTVILYRPNPKLDTEKRIKLPK</sequence>
<proteinExistence type="predicted"/>
<reference evidence="4 5" key="1">
    <citation type="submission" date="2020-08" db="EMBL/GenBank/DDBJ databases">
        <title>Bridging the membrane lipid divide: bacteria of the FCB group superphylum have the potential to synthesize archaeal ether lipids.</title>
        <authorList>
            <person name="Villanueva L."/>
            <person name="Von Meijenfeldt F.A.B."/>
            <person name="Westbye A.B."/>
            <person name="Yadav S."/>
            <person name="Hopmans E.C."/>
            <person name="Dutilh B.E."/>
            <person name="Sinninghe Damste J.S."/>
        </authorList>
    </citation>
    <scope>NUCLEOTIDE SEQUENCE [LARGE SCALE GENOMIC DNA]</scope>
    <source>
        <strain evidence="4">NIOZ-UU81</strain>
    </source>
</reference>
<dbReference type="GO" id="GO:0003723">
    <property type="term" value="F:RNA binding"/>
    <property type="evidence" value="ECO:0007669"/>
    <property type="project" value="UniProtKB-UniRule"/>
</dbReference>
<dbReference type="SMART" id="SM01103">
    <property type="entry name" value="CRS1_YhbY"/>
    <property type="match status" value="1"/>
</dbReference>
<evidence type="ECO:0000256" key="2">
    <source>
        <dbReference type="PROSITE-ProRule" id="PRU00626"/>
    </source>
</evidence>
<evidence type="ECO:0000259" key="3">
    <source>
        <dbReference type="PROSITE" id="PS51295"/>
    </source>
</evidence>
<accession>A0A8J6N8E7</accession>
<organism evidence="4 5">
    <name type="scientific">Candidatus Desulfatifera sulfidica</name>
    <dbReference type="NCBI Taxonomy" id="2841691"/>
    <lineage>
        <taxon>Bacteria</taxon>
        <taxon>Pseudomonadati</taxon>
        <taxon>Thermodesulfobacteriota</taxon>
        <taxon>Desulfobulbia</taxon>
        <taxon>Desulfobulbales</taxon>
        <taxon>Desulfobulbaceae</taxon>
        <taxon>Candidatus Desulfatifera</taxon>
    </lineage>
</organism>
<feature type="domain" description="CRM" evidence="3">
    <location>
        <begin position="10"/>
        <end position="106"/>
    </location>
</feature>
<dbReference type="PANTHER" id="PTHR40065">
    <property type="entry name" value="RNA-BINDING PROTEIN YHBY"/>
    <property type="match status" value="1"/>
</dbReference>
<dbReference type="EMBL" id="JACNLK010000051">
    <property type="protein sequence ID" value="MBC8208724.1"/>
    <property type="molecule type" value="Genomic_DNA"/>
</dbReference>
<evidence type="ECO:0000313" key="5">
    <source>
        <dbReference type="Proteomes" id="UP000599024"/>
    </source>
</evidence>
<dbReference type="PANTHER" id="PTHR40065:SF3">
    <property type="entry name" value="RNA-BINDING PROTEIN YHBY"/>
    <property type="match status" value="1"/>
</dbReference>
<comment type="caution">
    <text evidence="4">The sequence shown here is derived from an EMBL/GenBank/DDBJ whole genome shotgun (WGS) entry which is preliminary data.</text>
</comment>
<dbReference type="Gene3D" id="3.30.110.60">
    <property type="entry name" value="YhbY-like"/>
    <property type="match status" value="1"/>
</dbReference>
<dbReference type="Proteomes" id="UP000599024">
    <property type="component" value="Unassembled WGS sequence"/>
</dbReference>
<name>A0A8J6N8E7_9BACT</name>
<dbReference type="Pfam" id="PF01985">
    <property type="entry name" value="CRS1_YhbY"/>
    <property type="match status" value="1"/>
</dbReference>
<dbReference type="NCBIfam" id="TIGR00253">
    <property type="entry name" value="RNA_bind_YhbY"/>
    <property type="match status" value="1"/>
</dbReference>
<dbReference type="InterPro" id="IPR017924">
    <property type="entry name" value="RNA-binding_YhbY"/>
</dbReference>
<gene>
    <name evidence="4" type="primary">yhbY</name>
    <name evidence="4" type="ORF">H8E79_06115</name>
</gene>
<evidence type="ECO:0000313" key="4">
    <source>
        <dbReference type="EMBL" id="MBC8208724.1"/>
    </source>
</evidence>